<dbReference type="eggNOG" id="COG1940">
    <property type="taxonomic scope" value="Bacteria"/>
</dbReference>
<dbReference type="EMBL" id="LT607409">
    <property type="protein sequence ID" value="SCF13169.1"/>
    <property type="molecule type" value="Genomic_DNA"/>
</dbReference>
<dbReference type="SUPFAM" id="SSF53067">
    <property type="entry name" value="Actin-like ATPase domain"/>
    <property type="match status" value="1"/>
</dbReference>
<dbReference type="Gene3D" id="1.10.10.10">
    <property type="entry name" value="Winged helix-like DNA-binding domain superfamily/Winged helix DNA-binding domain"/>
    <property type="match status" value="1"/>
</dbReference>
<sequence length="399" mass="41379">MELARATNRSVRLRNRSALLTRLFLDGPLTRQDLVRSTGLSQPAVSNVVADLIDEGLVAEAGAAESDGGRPSMLLRIAPRFAFVIGVDVGETRVRVELFDFAMTLLASVEYPLDPARTEPDLVAGHVLTGIGAVTASAGVATADVLGVGIGVSGVVEQGDEAVVHAQALGWDRVPLERLIGAGTDLPLHIDNGAKTLGQAEMWFGAGRGARHAVFALVGSGVGASVVTNGATYRGASSSAGEWGHTTLVYGGRGCRCGARGCLEAYVGAEAIIDRYREARRGRPVPGEDEESQIAALVDAADTSATARRVLDDTAGYLGAGVANLINLFNPERVVLGGWAAMALGDLLPAVREAAGRQALRQPFGQASIELCQLGVDAVALGAATLPIARFLTEGGVRR</sequence>
<feature type="domain" description="HTH marR-type" evidence="2">
    <location>
        <begin position="27"/>
        <end position="60"/>
    </location>
</feature>
<evidence type="ECO:0000256" key="1">
    <source>
        <dbReference type="ARBA" id="ARBA00006479"/>
    </source>
</evidence>
<protein>
    <submittedName>
        <fullName evidence="3">Sugar kinase of the NBD/HSP70 family, may contain an N-terminal HTH domain</fullName>
    </submittedName>
</protein>
<dbReference type="InterPro" id="IPR000600">
    <property type="entry name" value="ROK"/>
</dbReference>
<dbReference type="GO" id="GO:0003700">
    <property type="term" value="F:DNA-binding transcription factor activity"/>
    <property type="evidence" value="ECO:0007669"/>
    <property type="project" value="InterPro"/>
</dbReference>
<dbReference type="SUPFAM" id="SSF46785">
    <property type="entry name" value="Winged helix' DNA-binding domain"/>
    <property type="match status" value="1"/>
</dbReference>
<gene>
    <name evidence="3" type="ORF">GA0070612_4060</name>
</gene>
<dbReference type="CDD" id="cd00090">
    <property type="entry name" value="HTH_ARSR"/>
    <property type="match status" value="1"/>
</dbReference>
<dbReference type="GO" id="GO:0016301">
    <property type="term" value="F:kinase activity"/>
    <property type="evidence" value="ECO:0007669"/>
    <property type="project" value="UniProtKB-KW"/>
</dbReference>
<dbReference type="Pfam" id="PF12802">
    <property type="entry name" value="MarR_2"/>
    <property type="match status" value="1"/>
</dbReference>
<dbReference type="AlphaFoldDB" id="A0A1C4XXD6"/>
<dbReference type="Pfam" id="PF00480">
    <property type="entry name" value="ROK"/>
    <property type="match status" value="1"/>
</dbReference>
<dbReference type="Proteomes" id="UP000198224">
    <property type="component" value="Chromosome I"/>
</dbReference>
<keyword evidence="3" id="KW-0418">Kinase</keyword>
<dbReference type="InterPro" id="IPR036388">
    <property type="entry name" value="WH-like_DNA-bd_sf"/>
</dbReference>
<dbReference type="InterPro" id="IPR043129">
    <property type="entry name" value="ATPase_NBD"/>
</dbReference>
<dbReference type="RefSeq" id="WP_088989330.1">
    <property type="nucleotide sequence ID" value="NZ_LT607409.1"/>
</dbReference>
<dbReference type="PANTHER" id="PTHR18964">
    <property type="entry name" value="ROK (REPRESSOR, ORF, KINASE) FAMILY"/>
    <property type="match status" value="1"/>
</dbReference>
<organism evidence="3 4">
    <name type="scientific">Micromonospora chokoriensis</name>
    <dbReference type="NCBI Taxonomy" id="356851"/>
    <lineage>
        <taxon>Bacteria</taxon>
        <taxon>Bacillati</taxon>
        <taxon>Actinomycetota</taxon>
        <taxon>Actinomycetes</taxon>
        <taxon>Micromonosporales</taxon>
        <taxon>Micromonosporaceae</taxon>
        <taxon>Micromonospora</taxon>
    </lineage>
</organism>
<dbReference type="Gene3D" id="3.30.420.40">
    <property type="match status" value="2"/>
</dbReference>
<proteinExistence type="inferred from homology"/>
<reference evidence="4" key="1">
    <citation type="submission" date="2016-06" db="EMBL/GenBank/DDBJ databases">
        <authorList>
            <person name="Varghese N."/>
            <person name="Submissions Spin"/>
        </authorList>
    </citation>
    <scope>NUCLEOTIDE SEQUENCE [LARGE SCALE GENOMIC DNA]</scope>
    <source>
        <strain evidence="4">DSM 45160</strain>
    </source>
</reference>
<evidence type="ECO:0000259" key="2">
    <source>
        <dbReference type="Pfam" id="PF12802"/>
    </source>
</evidence>
<evidence type="ECO:0000313" key="4">
    <source>
        <dbReference type="Proteomes" id="UP000198224"/>
    </source>
</evidence>
<name>A0A1C4XXD6_9ACTN</name>
<accession>A0A1C4XXD6</accession>
<keyword evidence="3" id="KW-0808">Transferase</keyword>
<comment type="similarity">
    <text evidence="1">Belongs to the ROK (NagC/XylR) family.</text>
</comment>
<keyword evidence="4" id="KW-1185">Reference proteome</keyword>
<dbReference type="InterPro" id="IPR011991">
    <property type="entry name" value="ArsR-like_HTH"/>
</dbReference>
<dbReference type="PANTHER" id="PTHR18964:SF149">
    <property type="entry name" value="BIFUNCTIONAL UDP-N-ACETYLGLUCOSAMINE 2-EPIMERASE_N-ACETYLMANNOSAMINE KINASE"/>
    <property type="match status" value="1"/>
</dbReference>
<dbReference type="InterPro" id="IPR036390">
    <property type="entry name" value="WH_DNA-bd_sf"/>
</dbReference>
<dbReference type="InterPro" id="IPR000835">
    <property type="entry name" value="HTH_MarR-typ"/>
</dbReference>
<evidence type="ECO:0000313" key="3">
    <source>
        <dbReference type="EMBL" id="SCF13169.1"/>
    </source>
</evidence>